<keyword evidence="6 7" id="KW-0472">Membrane</keyword>
<dbReference type="SUPFAM" id="SSF103473">
    <property type="entry name" value="MFS general substrate transporter"/>
    <property type="match status" value="1"/>
</dbReference>
<evidence type="ECO:0000256" key="7">
    <source>
        <dbReference type="SAM" id="Phobius"/>
    </source>
</evidence>
<dbReference type="PATRIC" id="fig|1423763.3.peg.90"/>
<protein>
    <submittedName>
        <fullName evidence="9">MFS family major facilitator transporter</fullName>
    </submittedName>
</protein>
<evidence type="ECO:0000313" key="10">
    <source>
        <dbReference type="Proteomes" id="UP000051036"/>
    </source>
</evidence>
<evidence type="ECO:0000256" key="5">
    <source>
        <dbReference type="ARBA" id="ARBA00022989"/>
    </source>
</evidence>
<dbReference type="PANTHER" id="PTHR43414:SF6">
    <property type="entry name" value="MULTIDRUG RESISTANCE PROTEIN MDTG"/>
    <property type="match status" value="1"/>
</dbReference>
<dbReference type="PROSITE" id="PS50850">
    <property type="entry name" value="MFS"/>
    <property type="match status" value="1"/>
</dbReference>
<keyword evidence="2" id="KW-0813">Transport</keyword>
<evidence type="ECO:0000256" key="4">
    <source>
        <dbReference type="ARBA" id="ARBA00022692"/>
    </source>
</evidence>
<feature type="transmembrane region" description="Helical" evidence="7">
    <location>
        <begin position="82"/>
        <end position="101"/>
    </location>
</feature>
<keyword evidence="5 7" id="KW-1133">Transmembrane helix</keyword>
<dbReference type="Proteomes" id="UP000051036">
    <property type="component" value="Unassembled WGS sequence"/>
</dbReference>
<dbReference type="InterPro" id="IPR020846">
    <property type="entry name" value="MFS_dom"/>
</dbReference>
<dbReference type="Pfam" id="PF07690">
    <property type="entry name" value="MFS_1"/>
    <property type="match status" value="1"/>
</dbReference>
<dbReference type="OrthoDB" id="65739at2"/>
<dbReference type="EMBL" id="AZFM01000001">
    <property type="protein sequence ID" value="KRL91542.1"/>
    <property type="molecule type" value="Genomic_DNA"/>
</dbReference>
<evidence type="ECO:0000256" key="3">
    <source>
        <dbReference type="ARBA" id="ARBA00022475"/>
    </source>
</evidence>
<evidence type="ECO:0000256" key="1">
    <source>
        <dbReference type="ARBA" id="ARBA00004651"/>
    </source>
</evidence>
<feature type="transmembrane region" description="Helical" evidence="7">
    <location>
        <begin position="251"/>
        <end position="275"/>
    </location>
</feature>
<keyword evidence="3" id="KW-1003">Cell membrane</keyword>
<comment type="subcellular location">
    <subcellularLocation>
        <location evidence="1">Cell membrane</location>
        <topology evidence="1">Multi-pass membrane protein</topology>
    </subcellularLocation>
</comment>
<dbReference type="AlphaFoldDB" id="A0A0R1UDM1"/>
<feature type="transmembrane region" description="Helical" evidence="7">
    <location>
        <begin position="370"/>
        <end position="391"/>
    </location>
</feature>
<comment type="caution">
    <text evidence="9">The sequence shown here is derived from an EMBL/GenBank/DDBJ whole genome shotgun (WGS) entry which is preliminary data.</text>
</comment>
<feature type="transmembrane region" description="Helical" evidence="7">
    <location>
        <begin position="287"/>
        <end position="305"/>
    </location>
</feature>
<reference evidence="9 10" key="1">
    <citation type="journal article" date="2015" name="Genome Announc.">
        <title>Expanding the biotechnology potential of lactobacilli through comparative genomics of 213 strains and associated genera.</title>
        <authorList>
            <person name="Sun Z."/>
            <person name="Harris H.M."/>
            <person name="McCann A."/>
            <person name="Guo C."/>
            <person name="Argimon S."/>
            <person name="Zhang W."/>
            <person name="Yang X."/>
            <person name="Jeffery I.B."/>
            <person name="Cooney J.C."/>
            <person name="Kagawa T.F."/>
            <person name="Liu W."/>
            <person name="Song Y."/>
            <person name="Salvetti E."/>
            <person name="Wrobel A."/>
            <person name="Rasinkangas P."/>
            <person name="Parkhill J."/>
            <person name="Rea M.C."/>
            <person name="O'Sullivan O."/>
            <person name="Ritari J."/>
            <person name="Douillard F.P."/>
            <person name="Paul Ross R."/>
            <person name="Yang R."/>
            <person name="Briner A.E."/>
            <person name="Felis G.E."/>
            <person name="de Vos W.M."/>
            <person name="Barrangou R."/>
            <person name="Klaenhammer T.R."/>
            <person name="Caufield P.W."/>
            <person name="Cui Y."/>
            <person name="Zhang H."/>
            <person name="O'Toole P.W."/>
        </authorList>
    </citation>
    <scope>NUCLEOTIDE SEQUENCE [LARGE SCALE GENOMIC DNA]</scope>
    <source>
        <strain evidence="9 10">DSM 16043</strain>
    </source>
</reference>
<feature type="transmembrane region" description="Helical" evidence="7">
    <location>
        <begin position="139"/>
        <end position="165"/>
    </location>
</feature>
<accession>A0A0R1UDM1</accession>
<dbReference type="GO" id="GO:0022857">
    <property type="term" value="F:transmembrane transporter activity"/>
    <property type="evidence" value="ECO:0007669"/>
    <property type="project" value="InterPro"/>
</dbReference>
<evidence type="ECO:0000259" key="8">
    <source>
        <dbReference type="PROSITE" id="PS50850"/>
    </source>
</evidence>
<keyword evidence="4 7" id="KW-0812">Transmembrane</keyword>
<organism evidence="9 10">
    <name type="scientific">Lactobacillus kalixensis DSM 16043</name>
    <dbReference type="NCBI Taxonomy" id="1423763"/>
    <lineage>
        <taxon>Bacteria</taxon>
        <taxon>Bacillati</taxon>
        <taxon>Bacillota</taxon>
        <taxon>Bacilli</taxon>
        <taxon>Lactobacillales</taxon>
        <taxon>Lactobacillaceae</taxon>
        <taxon>Lactobacillus</taxon>
    </lineage>
</organism>
<dbReference type="InterPro" id="IPR036259">
    <property type="entry name" value="MFS_trans_sf"/>
</dbReference>
<dbReference type="CDD" id="cd17391">
    <property type="entry name" value="MFS_MdtG_MDR_like"/>
    <property type="match status" value="1"/>
</dbReference>
<feature type="domain" description="Major facilitator superfamily (MFS) profile" evidence="8">
    <location>
        <begin position="11"/>
        <end position="399"/>
    </location>
</feature>
<dbReference type="PRINTS" id="PR01035">
    <property type="entry name" value="TCRTETA"/>
</dbReference>
<dbReference type="Gene3D" id="1.20.1250.20">
    <property type="entry name" value="MFS general substrate transporter like domains"/>
    <property type="match status" value="2"/>
</dbReference>
<dbReference type="InterPro" id="IPR001958">
    <property type="entry name" value="Tet-R_TetA/multi-R_MdtG-like"/>
</dbReference>
<name>A0A0R1UDM1_9LACO</name>
<feature type="transmembrane region" description="Helical" evidence="7">
    <location>
        <begin position="49"/>
        <end position="70"/>
    </location>
</feature>
<feature type="transmembrane region" description="Helical" evidence="7">
    <location>
        <begin position="171"/>
        <end position="190"/>
    </location>
</feature>
<feature type="transmembrane region" description="Helical" evidence="7">
    <location>
        <begin position="12"/>
        <end position="37"/>
    </location>
</feature>
<evidence type="ECO:0000313" key="9">
    <source>
        <dbReference type="EMBL" id="KRL91542.1"/>
    </source>
</evidence>
<dbReference type="RefSeq" id="WP_057797073.1">
    <property type="nucleotide sequence ID" value="NZ_AZFM01000001.1"/>
</dbReference>
<gene>
    <name evidence="9" type="ORF">FC46_GL000091</name>
</gene>
<dbReference type="GO" id="GO:0005886">
    <property type="term" value="C:plasma membrane"/>
    <property type="evidence" value="ECO:0007669"/>
    <property type="project" value="UniProtKB-SubCell"/>
</dbReference>
<evidence type="ECO:0000256" key="2">
    <source>
        <dbReference type="ARBA" id="ARBA00022448"/>
    </source>
</evidence>
<sequence>MTQTKPIWKRNLYILSIAVFIAGIAFSEIMPFLSLYINTLGDFTHQQLNFWSGIVYSGTFIVSAVVSPWWGKLADKKGRKPMILRAGLGMAIVIASMGLVQNVWQLLLLRMLQGVFAGFISNSNALVATETPKTNSGQALGTIASATTAGTLLGPLIGGALTSIFSYRVTFMITGGLLLICSALVLFFVHEADFTPITAKKLEKTSGVIKSLRSPQLIFGLLLTTMIIQAANNSINPIVSLYVRQLLNNHGNVVFISGVIAALPGIATFLVASRFGALGDRIGTHKIIVVGFIAASIFFFLTAFVQNTVELGILRFLVGFSDACLFPQVQTMLTKNSPAAVTGRIFSWNQSAMYIGNIIGPLLGSTVSGLFNYSAVFIVTTGIVLLNLLLFRINVIRNIQK</sequence>
<proteinExistence type="predicted"/>
<keyword evidence="10" id="KW-1185">Reference proteome</keyword>
<dbReference type="InterPro" id="IPR011701">
    <property type="entry name" value="MFS"/>
</dbReference>
<dbReference type="PANTHER" id="PTHR43414">
    <property type="entry name" value="MULTIDRUG RESISTANCE PROTEIN MDTG"/>
    <property type="match status" value="1"/>
</dbReference>
<dbReference type="STRING" id="1423763.FC46_GL000091"/>
<evidence type="ECO:0000256" key="6">
    <source>
        <dbReference type="ARBA" id="ARBA00023136"/>
    </source>
</evidence>